<dbReference type="SUPFAM" id="SSF55136">
    <property type="entry name" value="Probable bacterial effector-binding domain"/>
    <property type="match status" value="1"/>
</dbReference>
<feature type="domain" description="AraC effector-binding" evidence="2">
    <location>
        <begin position="52"/>
        <end position="216"/>
    </location>
</feature>
<feature type="compositionally biased region" description="Acidic residues" evidence="1">
    <location>
        <begin position="24"/>
        <end position="43"/>
    </location>
</feature>
<dbReference type="Gene3D" id="3.20.80.10">
    <property type="entry name" value="Regulatory factor, effector binding domain"/>
    <property type="match status" value="1"/>
</dbReference>
<gene>
    <name evidence="3" type="ORF">H4W31_007009</name>
</gene>
<dbReference type="InterPro" id="IPR010499">
    <property type="entry name" value="AraC_E-bd"/>
</dbReference>
<protein>
    <submittedName>
        <fullName evidence="3">Effector-binding domain-containing protein</fullName>
    </submittedName>
</protein>
<dbReference type="InterPro" id="IPR029442">
    <property type="entry name" value="GyrI-like"/>
</dbReference>
<name>A0A927RB67_9ACTN</name>
<proteinExistence type="predicted"/>
<feature type="region of interest" description="Disordered" evidence="1">
    <location>
        <begin position="1"/>
        <end position="47"/>
    </location>
</feature>
<evidence type="ECO:0000256" key="1">
    <source>
        <dbReference type="SAM" id="MobiDB-lite"/>
    </source>
</evidence>
<dbReference type="RefSeq" id="WP_318783573.1">
    <property type="nucleotide sequence ID" value="NZ_JADBEB010000001.1"/>
</dbReference>
<organism evidence="3 4">
    <name type="scientific">Plantactinospora soyae</name>
    <dbReference type="NCBI Taxonomy" id="1544732"/>
    <lineage>
        <taxon>Bacteria</taxon>
        <taxon>Bacillati</taxon>
        <taxon>Actinomycetota</taxon>
        <taxon>Actinomycetes</taxon>
        <taxon>Micromonosporales</taxon>
        <taxon>Micromonosporaceae</taxon>
        <taxon>Plantactinospora</taxon>
    </lineage>
</organism>
<dbReference type="Pfam" id="PF06445">
    <property type="entry name" value="GyrI-like"/>
    <property type="match status" value="1"/>
</dbReference>
<keyword evidence="4" id="KW-1185">Reference proteome</keyword>
<reference evidence="3" key="1">
    <citation type="submission" date="2020-10" db="EMBL/GenBank/DDBJ databases">
        <title>Sequencing the genomes of 1000 actinobacteria strains.</title>
        <authorList>
            <person name="Klenk H.-P."/>
        </authorList>
    </citation>
    <scope>NUCLEOTIDE SEQUENCE</scope>
    <source>
        <strain evidence="3">DSM 46832</strain>
    </source>
</reference>
<comment type="caution">
    <text evidence="3">The sequence shown here is derived from an EMBL/GenBank/DDBJ whole genome shotgun (WGS) entry which is preliminary data.</text>
</comment>
<evidence type="ECO:0000313" key="4">
    <source>
        <dbReference type="Proteomes" id="UP000649753"/>
    </source>
</evidence>
<accession>A0A927RB67</accession>
<evidence type="ECO:0000259" key="2">
    <source>
        <dbReference type="SMART" id="SM00871"/>
    </source>
</evidence>
<dbReference type="InterPro" id="IPR011256">
    <property type="entry name" value="Reg_factor_effector_dom_sf"/>
</dbReference>
<dbReference type="AlphaFoldDB" id="A0A927RB67"/>
<evidence type="ECO:0000313" key="3">
    <source>
        <dbReference type="EMBL" id="MBE1491371.1"/>
    </source>
</evidence>
<sequence length="217" mass="23976">MTARSVSYRAGSVGRTGGCGRDDEVGDDEVGDDEVGDDEVGDDEVGRARMGDEPTVVVRPEQPYVAIAGRVTMQTFGVVADRIPELFGWLAARQIAPVGAPFLRYNVIDMEREFEIEAGVPVAEVVKVADDEPGDLFAAVLPAGRYAAVRHVGHPDELVEVNRRLLDWAEHRGLRWDVSDTERGQRWGCRTETYETDPRVEADPHNWTIALAFRLAD</sequence>
<dbReference type="Proteomes" id="UP000649753">
    <property type="component" value="Unassembled WGS sequence"/>
</dbReference>
<dbReference type="EMBL" id="JADBEB010000001">
    <property type="protein sequence ID" value="MBE1491371.1"/>
    <property type="molecule type" value="Genomic_DNA"/>
</dbReference>
<dbReference type="SMART" id="SM00871">
    <property type="entry name" value="AraC_E_bind"/>
    <property type="match status" value="1"/>
</dbReference>